<evidence type="ECO:0000313" key="1">
    <source>
        <dbReference type="EMBL" id="KAH3804559.1"/>
    </source>
</evidence>
<proteinExistence type="predicted"/>
<comment type="caution">
    <text evidence="1">The sequence shown here is derived from an EMBL/GenBank/DDBJ whole genome shotgun (WGS) entry which is preliminary data.</text>
</comment>
<gene>
    <name evidence="1" type="ORF">DPMN_132846</name>
</gene>
<name>A0A9D4JCE9_DREPO</name>
<organism evidence="1 2">
    <name type="scientific">Dreissena polymorpha</name>
    <name type="common">Zebra mussel</name>
    <name type="synonym">Mytilus polymorpha</name>
    <dbReference type="NCBI Taxonomy" id="45954"/>
    <lineage>
        <taxon>Eukaryota</taxon>
        <taxon>Metazoa</taxon>
        <taxon>Spiralia</taxon>
        <taxon>Lophotrochozoa</taxon>
        <taxon>Mollusca</taxon>
        <taxon>Bivalvia</taxon>
        <taxon>Autobranchia</taxon>
        <taxon>Heteroconchia</taxon>
        <taxon>Euheterodonta</taxon>
        <taxon>Imparidentia</taxon>
        <taxon>Neoheterodontei</taxon>
        <taxon>Myida</taxon>
        <taxon>Dreissenoidea</taxon>
        <taxon>Dreissenidae</taxon>
        <taxon>Dreissena</taxon>
    </lineage>
</organism>
<dbReference type="Proteomes" id="UP000828390">
    <property type="component" value="Unassembled WGS sequence"/>
</dbReference>
<evidence type="ECO:0000313" key="2">
    <source>
        <dbReference type="Proteomes" id="UP000828390"/>
    </source>
</evidence>
<keyword evidence="2" id="KW-1185">Reference proteome</keyword>
<reference evidence="1" key="2">
    <citation type="submission" date="2020-11" db="EMBL/GenBank/DDBJ databases">
        <authorList>
            <person name="McCartney M.A."/>
            <person name="Auch B."/>
            <person name="Kono T."/>
            <person name="Mallez S."/>
            <person name="Becker A."/>
            <person name="Gohl D.M."/>
            <person name="Silverstein K.A.T."/>
            <person name="Koren S."/>
            <person name="Bechman K.B."/>
            <person name="Herman A."/>
            <person name="Abrahante J.E."/>
            <person name="Garbe J."/>
        </authorList>
    </citation>
    <scope>NUCLEOTIDE SEQUENCE</scope>
    <source>
        <strain evidence="1">Duluth1</strain>
        <tissue evidence="1">Whole animal</tissue>
    </source>
</reference>
<dbReference type="AlphaFoldDB" id="A0A9D4JCE9"/>
<protein>
    <submittedName>
        <fullName evidence="1">Uncharacterized protein</fullName>
    </submittedName>
</protein>
<dbReference type="EMBL" id="JAIWYP010000006">
    <property type="protein sequence ID" value="KAH3804559.1"/>
    <property type="molecule type" value="Genomic_DNA"/>
</dbReference>
<sequence length="60" mass="6844">MLCRAPVPCDEGTGRSKHDWWKLAEAREKSSRRSLCGTRISLSSCWTADEKGCVQVRQEF</sequence>
<reference evidence="1" key="1">
    <citation type="journal article" date="2019" name="bioRxiv">
        <title>The Genome of the Zebra Mussel, Dreissena polymorpha: A Resource for Invasive Species Research.</title>
        <authorList>
            <person name="McCartney M.A."/>
            <person name="Auch B."/>
            <person name="Kono T."/>
            <person name="Mallez S."/>
            <person name="Zhang Y."/>
            <person name="Obille A."/>
            <person name="Becker A."/>
            <person name="Abrahante J.E."/>
            <person name="Garbe J."/>
            <person name="Badalamenti J.P."/>
            <person name="Herman A."/>
            <person name="Mangelson H."/>
            <person name="Liachko I."/>
            <person name="Sullivan S."/>
            <person name="Sone E.D."/>
            <person name="Koren S."/>
            <person name="Silverstein K.A.T."/>
            <person name="Beckman K.B."/>
            <person name="Gohl D.M."/>
        </authorList>
    </citation>
    <scope>NUCLEOTIDE SEQUENCE</scope>
    <source>
        <strain evidence="1">Duluth1</strain>
        <tissue evidence="1">Whole animal</tissue>
    </source>
</reference>
<accession>A0A9D4JCE9</accession>